<sequence>MGMSKKSNGRKTDQETQSPMLKIFKDIIQRDKDPEKTTLLKEHHEDRKKRHYSTSKPKVSHKSESSSSERSKKTVSYKTQETRNLEYEQCRPRSTPFQSDRKESWWFWGDPKTSNRDTRSCVSCVLKRLGGSEYFCVGCLLLIFAVSVVVAFLLVFRSVPTIAAVTPVPGMLESDRLRRKMDALNEKKKDLKKGDSREKREWDNSVWKNLEGQGSLSRTDFGQAGYNDMVSIDENGKSELSNVIDTERMEDIRSNDRLRDFFKKLVETDAQIRLLRKGMQRQSFSTDESEKSLKKLLERSKRSVKTNRTKIANKNKHEIFGKGKNTLKSRVHRPFYILRRGKTKNARNKRNPNNGEPTGYFIEKKKVLVQYMPIAETKKIPKCSHAPKDSKSHETLLKHPFYKNTQRLDEMLDQFIANNFHEIMGDPYALDLLMKKKKEKCKHPIPHKYRTSAHNKVKEKMEPNVEKIYEQKISDEEISKLLQPLVTTALLEKDSENLEVTKPKETTGSKSTSDNYDIVLSISTILSPDMPSVTPSTPFGRNYVFRKLMQVDEEDEEGIGYEDLNEVLAEDTEAHDERDNSVDRKKRDELTQLPQVQNVPNPTGVSNRNWKGAMPLYPDEINSMIKQAALNANKLVYLKNKEGKDIFLPKDASSEAEDENDVQYIEEYFNSKYNRLVNMAQAYSDYGVLDGKRNGVGTEKTGDQKILEHRVKLSADGALVGSGLFGRLKKRTRPSEGIRFELRPTAPSTAREDPPLGMSKLLHKHLKISPENCQPPNAPGSSMLPPSEMEFMYSPTKFEKPVIDDDSKKKPKSEEDDGFMFSFHKGQRSLKSIDGVDDYSNENEDDESITDEAVVDIIHNGETGITLFNYFENIPFHKINIDSDYNGEVKKLCVKRDVKLKHDLLDNELIKQKNNIISNNGVTKYNHGTKGNSNVEFKVLTDEKGNIGNPLNSNVFSTPYTKPNVSSGTNIDISKLVENGTELHNTSLNGTNSNTTKPSDDGMDLIDLFMMFTNLFNYLDFDIAQKINANLNTTTIERKDHSISNSTSQTTKAMNGPNISENIVHRSRMLLSVDNATIENIDEESTAKEQITKATESDKTTTIKSTTPKEANTTQLKIDKNIATTITVRVKQLKNKTLVKRNADDSNLIFWNDIYDDEYGVRVEPEETVRDKHSVPKAPGTWFKDKLKRLTDNMRKKSERRTIKRRILRNAQRFRNFNRKGRSVGRLYKRDLKLVESDEFQPDRSFATLNANMKEVCKKAARAVQQVKNLEVKEDTKESAASTSLMQQLVKLMTDLVDYQVQQKTCLQLPPDLQDFLEWLTGPNQEGTQDTGYKRSFQDDFMGDLEISGNDDIASFADKSTDRYLTMDMITPSTSEREEVRPEERSDCLGTLRAVQDLILKYDELSEEEKIKMAGIKEYLDNQLEYLQKYIVSIDELNYQKRDYPIRYKRNIQRKTNNGNKIKKRGKIKQRIKNVLKFNKKHTKTTRASFSQTTAVKRQDPRNNQPKSFVKPKNRGNIDPNTIGPMKRNLKDVYFKSLDDAKKVTTKSYQKYED</sequence>
<keyword evidence="2" id="KW-1133">Transmembrane helix</keyword>
<reference evidence="3" key="1">
    <citation type="journal article" date="2016" name="Insect Biochem. Mol. Biol.">
        <title>Multifaceted biological insights from a draft genome sequence of the tobacco hornworm moth, Manduca sexta.</title>
        <authorList>
            <person name="Kanost M.R."/>
            <person name="Arrese E.L."/>
            <person name="Cao X."/>
            <person name="Chen Y.R."/>
            <person name="Chellapilla S."/>
            <person name="Goldsmith M.R."/>
            <person name="Grosse-Wilde E."/>
            <person name="Heckel D.G."/>
            <person name="Herndon N."/>
            <person name="Jiang H."/>
            <person name="Papanicolaou A."/>
            <person name="Qu J."/>
            <person name="Soulages J.L."/>
            <person name="Vogel H."/>
            <person name="Walters J."/>
            <person name="Waterhouse R.M."/>
            <person name="Ahn S.J."/>
            <person name="Almeida F.C."/>
            <person name="An C."/>
            <person name="Aqrawi P."/>
            <person name="Bretschneider A."/>
            <person name="Bryant W.B."/>
            <person name="Bucks S."/>
            <person name="Chao H."/>
            <person name="Chevignon G."/>
            <person name="Christen J.M."/>
            <person name="Clarke D.F."/>
            <person name="Dittmer N.T."/>
            <person name="Ferguson L.C.F."/>
            <person name="Garavelou S."/>
            <person name="Gordon K.H.J."/>
            <person name="Gunaratna R.T."/>
            <person name="Han Y."/>
            <person name="Hauser F."/>
            <person name="He Y."/>
            <person name="Heidel-Fischer H."/>
            <person name="Hirsh A."/>
            <person name="Hu Y."/>
            <person name="Jiang H."/>
            <person name="Kalra D."/>
            <person name="Klinner C."/>
            <person name="Konig C."/>
            <person name="Kovar C."/>
            <person name="Kroll A.R."/>
            <person name="Kuwar S.S."/>
            <person name="Lee S.L."/>
            <person name="Lehman R."/>
            <person name="Li K."/>
            <person name="Li Z."/>
            <person name="Liang H."/>
            <person name="Lovelace S."/>
            <person name="Lu Z."/>
            <person name="Mansfield J.H."/>
            <person name="McCulloch K.J."/>
            <person name="Mathew T."/>
            <person name="Morton B."/>
            <person name="Muzny D.M."/>
            <person name="Neunemann D."/>
            <person name="Ongeri F."/>
            <person name="Pauchet Y."/>
            <person name="Pu L.L."/>
            <person name="Pyrousis I."/>
            <person name="Rao X.J."/>
            <person name="Redding A."/>
            <person name="Roesel C."/>
            <person name="Sanchez-Gracia A."/>
            <person name="Schaack S."/>
            <person name="Shukla A."/>
            <person name="Tetreau G."/>
            <person name="Wang Y."/>
            <person name="Xiong G.H."/>
            <person name="Traut W."/>
            <person name="Walsh T.K."/>
            <person name="Worley K.C."/>
            <person name="Wu D."/>
            <person name="Wu W."/>
            <person name="Wu Y.Q."/>
            <person name="Zhang X."/>
            <person name="Zou Z."/>
            <person name="Zucker H."/>
            <person name="Briscoe A.D."/>
            <person name="Burmester T."/>
            <person name="Clem R.J."/>
            <person name="Feyereisen R."/>
            <person name="Grimmelikhuijzen C.J.P."/>
            <person name="Hamodrakas S.J."/>
            <person name="Hansson B.S."/>
            <person name="Huguet E."/>
            <person name="Jermiin L.S."/>
            <person name="Lan Q."/>
            <person name="Lehman H.K."/>
            <person name="Lorenzen M."/>
            <person name="Merzendorfer H."/>
            <person name="Michalopoulos I."/>
            <person name="Morton D.B."/>
            <person name="Muthukrishnan S."/>
            <person name="Oakeshott J.G."/>
            <person name="Palmer W."/>
            <person name="Park Y."/>
            <person name="Passarelli A.L."/>
            <person name="Rozas J."/>
            <person name="Schwartz L.M."/>
            <person name="Smith W."/>
            <person name="Southgate A."/>
            <person name="Vilcinskas A."/>
            <person name="Vogt R."/>
            <person name="Wang P."/>
            <person name="Werren J."/>
            <person name="Yu X.Q."/>
            <person name="Zhou J.J."/>
            <person name="Brown S.J."/>
            <person name="Scherer S.E."/>
            <person name="Richards S."/>
            <person name="Blissard G.W."/>
        </authorList>
    </citation>
    <scope>NUCLEOTIDE SEQUENCE</scope>
</reference>
<dbReference type="Proteomes" id="UP000791440">
    <property type="component" value="Unassembled WGS sequence"/>
</dbReference>
<evidence type="ECO:0000313" key="3">
    <source>
        <dbReference type="EMBL" id="KAG6451609.1"/>
    </source>
</evidence>
<name>A0A922CMQ2_MANSE</name>
<feature type="compositionally biased region" description="Basic and acidic residues" evidence="1">
    <location>
        <begin position="575"/>
        <end position="590"/>
    </location>
</feature>
<dbReference type="EMBL" id="JH668410">
    <property type="protein sequence ID" value="KAG6451609.1"/>
    <property type="molecule type" value="Genomic_DNA"/>
</dbReference>
<evidence type="ECO:0000256" key="2">
    <source>
        <dbReference type="SAM" id="Phobius"/>
    </source>
</evidence>
<gene>
    <name evidence="3" type="ORF">O3G_MSEX007218</name>
</gene>
<accession>A0A922CMQ2</accession>
<reference evidence="3" key="2">
    <citation type="submission" date="2020-12" db="EMBL/GenBank/DDBJ databases">
        <authorList>
            <person name="Kanost M."/>
        </authorList>
    </citation>
    <scope>NUCLEOTIDE SEQUENCE</scope>
</reference>
<evidence type="ECO:0000313" key="4">
    <source>
        <dbReference type="Proteomes" id="UP000791440"/>
    </source>
</evidence>
<feature type="region of interest" description="Disordered" evidence="1">
    <location>
        <begin position="1483"/>
        <end position="1526"/>
    </location>
</feature>
<keyword evidence="2" id="KW-0472">Membrane</keyword>
<evidence type="ECO:0000256" key="1">
    <source>
        <dbReference type="SAM" id="MobiDB-lite"/>
    </source>
</evidence>
<proteinExistence type="predicted"/>
<comment type="caution">
    <text evidence="3">The sequence shown here is derived from an EMBL/GenBank/DDBJ whole genome shotgun (WGS) entry which is preliminary data.</text>
</comment>
<dbReference type="OrthoDB" id="8035982at2759"/>
<keyword evidence="4" id="KW-1185">Reference proteome</keyword>
<feature type="compositionally biased region" description="Basic and acidic residues" evidence="1">
    <location>
        <begin position="61"/>
        <end position="72"/>
    </location>
</feature>
<feature type="region of interest" description="Disordered" evidence="1">
    <location>
        <begin position="800"/>
        <end position="821"/>
    </location>
</feature>
<keyword evidence="2" id="KW-0812">Transmembrane</keyword>
<organism evidence="3 4">
    <name type="scientific">Manduca sexta</name>
    <name type="common">Tobacco hawkmoth</name>
    <name type="synonym">Tobacco hornworm</name>
    <dbReference type="NCBI Taxonomy" id="7130"/>
    <lineage>
        <taxon>Eukaryota</taxon>
        <taxon>Metazoa</taxon>
        <taxon>Ecdysozoa</taxon>
        <taxon>Arthropoda</taxon>
        <taxon>Hexapoda</taxon>
        <taxon>Insecta</taxon>
        <taxon>Pterygota</taxon>
        <taxon>Neoptera</taxon>
        <taxon>Endopterygota</taxon>
        <taxon>Lepidoptera</taxon>
        <taxon>Glossata</taxon>
        <taxon>Ditrysia</taxon>
        <taxon>Bombycoidea</taxon>
        <taxon>Sphingidae</taxon>
        <taxon>Sphinginae</taxon>
        <taxon>Sphingini</taxon>
        <taxon>Manduca</taxon>
    </lineage>
</organism>
<feature type="compositionally biased region" description="Basic and acidic residues" evidence="1">
    <location>
        <begin position="23"/>
        <end position="45"/>
    </location>
</feature>
<feature type="compositionally biased region" description="Polar residues" evidence="1">
    <location>
        <begin position="1486"/>
        <end position="1507"/>
    </location>
</feature>
<feature type="transmembrane region" description="Helical" evidence="2">
    <location>
        <begin position="134"/>
        <end position="156"/>
    </location>
</feature>
<feature type="compositionally biased region" description="Polar residues" evidence="1">
    <location>
        <begin position="592"/>
        <end position="607"/>
    </location>
</feature>
<protein>
    <submittedName>
        <fullName evidence="3">Uncharacterized protein</fullName>
    </submittedName>
</protein>
<feature type="region of interest" description="Disordered" evidence="1">
    <location>
        <begin position="1"/>
        <end position="78"/>
    </location>
</feature>
<feature type="region of interest" description="Disordered" evidence="1">
    <location>
        <begin position="568"/>
        <end position="607"/>
    </location>
</feature>